<keyword evidence="4" id="KW-1185">Reference proteome</keyword>
<dbReference type="Pfam" id="PF08022">
    <property type="entry name" value="FAD_binding_8"/>
    <property type="match status" value="1"/>
</dbReference>
<reference evidence="3 4" key="1">
    <citation type="submission" date="2013-12" db="EMBL/GenBank/DDBJ databases">
        <authorList>
            <consortium name="DOE Joint Genome Institute"/>
            <person name="Kappler U."/>
            <person name="Huntemann M."/>
            <person name="Han J."/>
            <person name="Chen A."/>
            <person name="Kyrpides N."/>
            <person name="Mavromatis K."/>
            <person name="Markowitz V."/>
            <person name="Palaniappan K."/>
            <person name="Ivanova N."/>
            <person name="Schaumberg A."/>
            <person name="Pati A."/>
            <person name="Liolios K."/>
            <person name="Nordberg H.P."/>
            <person name="Cantor M.N."/>
            <person name="Hua S.X."/>
            <person name="Woyke T."/>
        </authorList>
    </citation>
    <scope>NUCLEOTIDE SEQUENCE [LARGE SCALE GENOMIC DNA]</scope>
    <source>
        <strain evidence="4">AL2</strain>
    </source>
</reference>
<gene>
    <name evidence="3" type="ORF">THIAE_00380</name>
</gene>
<dbReference type="STRING" id="717772.THIAE_00380"/>
<dbReference type="PRINTS" id="PR00371">
    <property type="entry name" value="FPNCR"/>
</dbReference>
<evidence type="ECO:0000313" key="3">
    <source>
        <dbReference type="EMBL" id="AHF00403.1"/>
    </source>
</evidence>
<sequence length="226" mass="25565">MISVQIMQRELVVDHTLLLWVKTEGEFNYAPGDYLMMGVHPDSVKPFSIANAPREDGLIEMHIRLNNDDWLQELAQQQVGDHLWIDGPHNQMKLMPEQPLNIYIAGGTGLAPIKAMIEARLAQGLTQPTWLYWGASYVEDFYLRDPQWWPAGLHERVHFVPVLSNDEQAKTVNWQGKLGLVHQVALADHPDLNNAQVYVCGAWEMIKTVKADCIAAGLPAERIQPL</sequence>
<dbReference type="GO" id="GO:0016491">
    <property type="term" value="F:oxidoreductase activity"/>
    <property type="evidence" value="ECO:0007669"/>
    <property type="project" value="InterPro"/>
</dbReference>
<feature type="domain" description="FAD-binding FR-type" evidence="2">
    <location>
        <begin position="1"/>
        <end position="95"/>
    </location>
</feature>
<dbReference type="InterPro" id="IPR017927">
    <property type="entry name" value="FAD-bd_FR_type"/>
</dbReference>
<name>W0DT02_9GAMM</name>
<dbReference type="Pfam" id="PF00175">
    <property type="entry name" value="NAD_binding_1"/>
    <property type="match status" value="1"/>
</dbReference>
<dbReference type="InterPro" id="IPR017938">
    <property type="entry name" value="Riboflavin_synthase-like_b-brl"/>
</dbReference>
<dbReference type="PANTHER" id="PTHR47354">
    <property type="entry name" value="NADH OXIDOREDUCTASE HCR"/>
    <property type="match status" value="1"/>
</dbReference>
<dbReference type="RefSeq" id="WP_006459684.1">
    <property type="nucleotide sequence ID" value="NZ_CP007030.1"/>
</dbReference>
<organism evidence="3 4">
    <name type="scientific">Thiomicrospira aerophila AL3</name>
    <dbReference type="NCBI Taxonomy" id="717772"/>
    <lineage>
        <taxon>Bacteria</taxon>
        <taxon>Pseudomonadati</taxon>
        <taxon>Pseudomonadota</taxon>
        <taxon>Gammaproteobacteria</taxon>
        <taxon>Thiotrichales</taxon>
        <taxon>Piscirickettsiaceae</taxon>
        <taxon>Thiomicrospira</taxon>
    </lineage>
</organism>
<dbReference type="InterPro" id="IPR039261">
    <property type="entry name" value="FNR_nucleotide-bd"/>
</dbReference>
<dbReference type="InterPro" id="IPR013112">
    <property type="entry name" value="FAD-bd_8"/>
</dbReference>
<dbReference type="Proteomes" id="UP000005380">
    <property type="component" value="Chromosome"/>
</dbReference>
<proteinExistence type="predicted"/>
<dbReference type="HOGENOM" id="CLU_003827_7_4_6"/>
<dbReference type="Gene3D" id="3.40.50.80">
    <property type="entry name" value="Nucleotide-binding domain of ferredoxin-NADP reductase (FNR) module"/>
    <property type="match status" value="1"/>
</dbReference>
<dbReference type="AlphaFoldDB" id="W0DT02"/>
<dbReference type="PRINTS" id="PR00410">
    <property type="entry name" value="PHEHYDRXLASE"/>
</dbReference>
<evidence type="ECO:0000256" key="1">
    <source>
        <dbReference type="ARBA" id="ARBA00034078"/>
    </source>
</evidence>
<dbReference type="EMBL" id="CP007030">
    <property type="protein sequence ID" value="AHF00403.1"/>
    <property type="molecule type" value="Genomic_DNA"/>
</dbReference>
<dbReference type="eggNOG" id="COG0543">
    <property type="taxonomic scope" value="Bacteria"/>
</dbReference>
<comment type="cofactor">
    <cofactor evidence="1">
        <name>[2Fe-2S] cluster</name>
        <dbReference type="ChEBI" id="CHEBI:190135"/>
    </cofactor>
</comment>
<dbReference type="KEGG" id="tao:THIAE_00380"/>
<dbReference type="PANTHER" id="PTHR47354:SF5">
    <property type="entry name" value="PROTEIN RFBI"/>
    <property type="match status" value="1"/>
</dbReference>
<dbReference type="OrthoDB" id="9806195at2"/>
<dbReference type="InterPro" id="IPR001433">
    <property type="entry name" value="OxRdtase_FAD/NAD-bd"/>
</dbReference>
<dbReference type="InParanoid" id="W0DT02"/>
<dbReference type="PROSITE" id="PS51384">
    <property type="entry name" value="FAD_FR"/>
    <property type="match status" value="1"/>
</dbReference>
<protein>
    <submittedName>
        <fullName evidence="3">Oxidoreductase</fullName>
    </submittedName>
</protein>
<dbReference type="InterPro" id="IPR050415">
    <property type="entry name" value="MRET"/>
</dbReference>
<dbReference type="SUPFAM" id="SSF52343">
    <property type="entry name" value="Ferredoxin reductase-like, C-terminal NADP-linked domain"/>
    <property type="match status" value="1"/>
</dbReference>
<accession>W0DT02</accession>
<evidence type="ECO:0000259" key="2">
    <source>
        <dbReference type="PROSITE" id="PS51384"/>
    </source>
</evidence>
<dbReference type="FunCoup" id="W0DT02">
    <property type="interactions" value="234"/>
</dbReference>
<dbReference type="SUPFAM" id="SSF63380">
    <property type="entry name" value="Riboflavin synthase domain-like"/>
    <property type="match status" value="1"/>
</dbReference>
<evidence type="ECO:0000313" key="4">
    <source>
        <dbReference type="Proteomes" id="UP000005380"/>
    </source>
</evidence>
<dbReference type="Gene3D" id="2.40.30.10">
    <property type="entry name" value="Translation factors"/>
    <property type="match status" value="1"/>
</dbReference>
<dbReference type="InterPro" id="IPR001709">
    <property type="entry name" value="Flavoprot_Pyr_Nucl_cyt_Rdtase"/>
</dbReference>